<accession>A0AAV9XS55</accession>
<dbReference type="Gene3D" id="3.40.30.10">
    <property type="entry name" value="Glutaredoxin"/>
    <property type="match status" value="1"/>
</dbReference>
<dbReference type="Pfam" id="PF13911">
    <property type="entry name" value="AhpC-TSA_2"/>
    <property type="match status" value="1"/>
</dbReference>
<evidence type="ECO:0000256" key="1">
    <source>
        <dbReference type="SAM" id="MobiDB-lite"/>
    </source>
</evidence>
<dbReference type="SUPFAM" id="SSF52833">
    <property type="entry name" value="Thioredoxin-like"/>
    <property type="match status" value="1"/>
</dbReference>
<dbReference type="Proteomes" id="UP001365542">
    <property type="component" value="Unassembled WGS sequence"/>
</dbReference>
<dbReference type="EMBL" id="JAVHJO010000001">
    <property type="protein sequence ID" value="KAK6544421.1"/>
    <property type="molecule type" value="Genomic_DNA"/>
</dbReference>
<evidence type="ECO:0008006" key="4">
    <source>
        <dbReference type="Google" id="ProtNLM"/>
    </source>
</evidence>
<evidence type="ECO:0000313" key="3">
    <source>
        <dbReference type="Proteomes" id="UP001365542"/>
    </source>
</evidence>
<keyword evidence="3" id="KW-1185">Reference proteome</keyword>
<comment type="caution">
    <text evidence="2">The sequence shown here is derived from an EMBL/GenBank/DDBJ whole genome shotgun (WGS) entry which is preliminary data.</text>
</comment>
<proteinExistence type="predicted"/>
<feature type="compositionally biased region" description="Low complexity" evidence="1">
    <location>
        <begin position="225"/>
        <end position="234"/>
    </location>
</feature>
<dbReference type="PANTHER" id="PTHR42336:SF1">
    <property type="entry name" value="ALKYL HYDROPEROXIDE REDUCTASE SUBUNIT C_ THIOL SPECIFIC ANTIOXIDANT DOMAIN-CONTAINING PROTEIN"/>
    <property type="match status" value="1"/>
</dbReference>
<reference evidence="2 3" key="1">
    <citation type="submission" date="2019-10" db="EMBL/GenBank/DDBJ databases">
        <authorList>
            <person name="Palmer J.M."/>
        </authorList>
    </citation>
    <scope>NUCLEOTIDE SEQUENCE [LARGE SCALE GENOMIC DNA]</scope>
    <source>
        <strain evidence="2 3">TWF694</strain>
    </source>
</reference>
<dbReference type="InterPro" id="IPR036249">
    <property type="entry name" value="Thioredoxin-like_sf"/>
</dbReference>
<dbReference type="PANTHER" id="PTHR42336">
    <property type="entry name" value="THIOREDOXIN DOMAIN-CONTAINING PROTEIN-RELATED"/>
    <property type="match status" value="1"/>
</dbReference>
<gene>
    <name evidence="2" type="ORF">TWF694_001116</name>
</gene>
<sequence length="264" mass="29143">MSGAPTRDFLNTTTLKSEIASFSTPAAADTPTVSPPVKVGDKCPESDQLPQLLPQNLDGKPYMVTFLRHCGCPFAEKAFQSFRALSDSHPEIHFIAISHSSQADTDEWVVSVGGTGDVQIIYDPTRTLYAKWGLGFSSYWANIGPVTLWKALKLGQEELIYNRPTKSGYRWQTAGSFAIDGTDGSVRWAYVSQNAPDVADYRDGMRALGVKEKSKRDSRRLSRGIQIQPQPQIQVTAPVEREAEEEEEGGEEGGKRKVKFKIGE</sequence>
<feature type="region of interest" description="Disordered" evidence="1">
    <location>
        <begin position="212"/>
        <end position="264"/>
    </location>
</feature>
<name>A0AAV9XS55_9PEZI</name>
<evidence type="ECO:0000313" key="2">
    <source>
        <dbReference type="EMBL" id="KAK6544421.1"/>
    </source>
</evidence>
<organism evidence="2 3">
    <name type="scientific">Orbilia ellipsospora</name>
    <dbReference type="NCBI Taxonomy" id="2528407"/>
    <lineage>
        <taxon>Eukaryota</taxon>
        <taxon>Fungi</taxon>
        <taxon>Dikarya</taxon>
        <taxon>Ascomycota</taxon>
        <taxon>Pezizomycotina</taxon>
        <taxon>Orbiliomycetes</taxon>
        <taxon>Orbiliales</taxon>
        <taxon>Orbiliaceae</taxon>
        <taxon>Orbilia</taxon>
    </lineage>
</organism>
<protein>
    <recommendedName>
        <fullName evidence="4">Thioredoxin domain-containing protein</fullName>
    </recommendedName>
</protein>
<feature type="compositionally biased region" description="Acidic residues" evidence="1">
    <location>
        <begin position="242"/>
        <end position="251"/>
    </location>
</feature>
<dbReference type="InterPro" id="IPR032801">
    <property type="entry name" value="PXL2A/B/C"/>
</dbReference>
<dbReference type="AlphaFoldDB" id="A0AAV9XS55"/>